<reference evidence="1 2" key="1">
    <citation type="submission" date="2021-06" db="EMBL/GenBank/DDBJ databases">
        <title>Caerostris darwini draft genome.</title>
        <authorList>
            <person name="Kono N."/>
            <person name="Arakawa K."/>
        </authorList>
    </citation>
    <scope>NUCLEOTIDE SEQUENCE [LARGE SCALE GENOMIC DNA]</scope>
</reference>
<dbReference type="AlphaFoldDB" id="A0AAV4NSS4"/>
<evidence type="ECO:0000313" key="2">
    <source>
        <dbReference type="Proteomes" id="UP001054837"/>
    </source>
</evidence>
<evidence type="ECO:0000313" key="1">
    <source>
        <dbReference type="EMBL" id="GIX87902.1"/>
    </source>
</evidence>
<name>A0AAV4NSS4_9ARAC</name>
<keyword evidence="2" id="KW-1185">Reference proteome</keyword>
<sequence>MKPHKNPSPPSDDINKIKTLSLCPYKWLSTTVNWGPHRKIWGQHVQRLLNYGPYTPNCWCGNEYQLGFPRGSEIKITATANGMNDHWMIRWGCLMVEIPI</sequence>
<dbReference type="EMBL" id="BPLQ01002032">
    <property type="protein sequence ID" value="GIX87902.1"/>
    <property type="molecule type" value="Genomic_DNA"/>
</dbReference>
<accession>A0AAV4NSS4</accession>
<comment type="caution">
    <text evidence="1">The sequence shown here is derived from an EMBL/GenBank/DDBJ whole genome shotgun (WGS) entry which is preliminary data.</text>
</comment>
<proteinExistence type="predicted"/>
<dbReference type="Proteomes" id="UP001054837">
    <property type="component" value="Unassembled WGS sequence"/>
</dbReference>
<protein>
    <submittedName>
        <fullName evidence="1">Uncharacterized protein</fullName>
    </submittedName>
</protein>
<organism evidence="1 2">
    <name type="scientific">Caerostris darwini</name>
    <dbReference type="NCBI Taxonomy" id="1538125"/>
    <lineage>
        <taxon>Eukaryota</taxon>
        <taxon>Metazoa</taxon>
        <taxon>Ecdysozoa</taxon>
        <taxon>Arthropoda</taxon>
        <taxon>Chelicerata</taxon>
        <taxon>Arachnida</taxon>
        <taxon>Araneae</taxon>
        <taxon>Araneomorphae</taxon>
        <taxon>Entelegynae</taxon>
        <taxon>Araneoidea</taxon>
        <taxon>Araneidae</taxon>
        <taxon>Caerostris</taxon>
    </lineage>
</organism>
<gene>
    <name evidence="1" type="ORF">CDAR_437431</name>
</gene>